<dbReference type="AlphaFoldDB" id="A0A2T2NZP8"/>
<evidence type="ECO:0000313" key="2">
    <source>
        <dbReference type="EMBL" id="PSN70877.1"/>
    </source>
</evidence>
<name>A0A2T2NZP8_CORCC</name>
<evidence type="ECO:0000313" key="3">
    <source>
        <dbReference type="Proteomes" id="UP000240883"/>
    </source>
</evidence>
<feature type="region of interest" description="Disordered" evidence="1">
    <location>
        <begin position="228"/>
        <end position="276"/>
    </location>
</feature>
<protein>
    <submittedName>
        <fullName evidence="2">Uncharacterized protein</fullName>
    </submittedName>
</protein>
<keyword evidence="3" id="KW-1185">Reference proteome</keyword>
<accession>A0A2T2NZP8</accession>
<dbReference type="Proteomes" id="UP000240883">
    <property type="component" value="Unassembled WGS sequence"/>
</dbReference>
<sequence length="437" mass="48435">MPRDRQPQALGPNAPDRNLELPEWGNITGAEILAFCPNWIRSCDITFRLVTNGLRSQIAAQIINHYRRLPGKPLAANTMCKILTMVMRNSGFDGWKVGLHHRFVPHDWDGCKMSLKDYKLECDEFPDRQPCRSGKIMAMAFKDLMKDVINIPSGNDALDLTRCVVYAANNPNEDWDFPTDFERLVNHLGGITPISENNHDNVIFQRWEDGNFSGFTPDPAGPIPTPCPPPSNACKTKAKANGSKRKTFDKKKTEDSKNKVTKRNAPATRNASAGRPVLEAALQEAKDPRHHSAESSDVAFTHSPVLNVPVFLPTSIREPPLMANNTSVYGLPPYPTAMDLSNIEYNGGFHAAYYPQHNNPYYGGDMMPYNTVHNTVPTAQLASTYPYGLGNFGMEQHDDMLAQGCSDVGSFNFNTGYGYFGQGGYANFDGSIDPSIL</sequence>
<gene>
    <name evidence="2" type="ORF">BS50DRAFT_630935</name>
</gene>
<reference evidence="2 3" key="1">
    <citation type="journal article" date="2018" name="Front. Microbiol.">
        <title>Genome-Wide Analysis of Corynespora cassiicola Leaf Fall Disease Putative Effectors.</title>
        <authorList>
            <person name="Lopez D."/>
            <person name="Ribeiro S."/>
            <person name="Label P."/>
            <person name="Fumanal B."/>
            <person name="Venisse J.S."/>
            <person name="Kohler A."/>
            <person name="de Oliveira R.R."/>
            <person name="Labutti K."/>
            <person name="Lipzen A."/>
            <person name="Lail K."/>
            <person name="Bauer D."/>
            <person name="Ohm R.A."/>
            <person name="Barry K.W."/>
            <person name="Spatafora J."/>
            <person name="Grigoriev I.V."/>
            <person name="Martin F.M."/>
            <person name="Pujade-Renaud V."/>
        </authorList>
    </citation>
    <scope>NUCLEOTIDE SEQUENCE [LARGE SCALE GENOMIC DNA]</scope>
    <source>
        <strain evidence="2 3">Philippines</strain>
    </source>
</reference>
<dbReference type="OrthoDB" id="3675232at2759"/>
<dbReference type="EMBL" id="KZ678131">
    <property type="protein sequence ID" value="PSN70877.1"/>
    <property type="molecule type" value="Genomic_DNA"/>
</dbReference>
<proteinExistence type="predicted"/>
<evidence type="ECO:0000256" key="1">
    <source>
        <dbReference type="SAM" id="MobiDB-lite"/>
    </source>
</evidence>
<organism evidence="2 3">
    <name type="scientific">Corynespora cassiicola Philippines</name>
    <dbReference type="NCBI Taxonomy" id="1448308"/>
    <lineage>
        <taxon>Eukaryota</taxon>
        <taxon>Fungi</taxon>
        <taxon>Dikarya</taxon>
        <taxon>Ascomycota</taxon>
        <taxon>Pezizomycotina</taxon>
        <taxon>Dothideomycetes</taxon>
        <taxon>Pleosporomycetidae</taxon>
        <taxon>Pleosporales</taxon>
        <taxon>Corynesporascaceae</taxon>
        <taxon>Corynespora</taxon>
    </lineage>
</organism>
<feature type="compositionally biased region" description="Basic residues" evidence="1">
    <location>
        <begin position="236"/>
        <end position="249"/>
    </location>
</feature>